<evidence type="ECO:0000313" key="1">
    <source>
        <dbReference type="EMBL" id="GFD60036.1"/>
    </source>
</evidence>
<organism evidence="1">
    <name type="scientific">Tanacetum cinerariifolium</name>
    <name type="common">Dalmatian daisy</name>
    <name type="synonym">Chrysanthemum cinerariifolium</name>
    <dbReference type="NCBI Taxonomy" id="118510"/>
    <lineage>
        <taxon>Eukaryota</taxon>
        <taxon>Viridiplantae</taxon>
        <taxon>Streptophyta</taxon>
        <taxon>Embryophyta</taxon>
        <taxon>Tracheophyta</taxon>
        <taxon>Spermatophyta</taxon>
        <taxon>Magnoliopsida</taxon>
        <taxon>eudicotyledons</taxon>
        <taxon>Gunneridae</taxon>
        <taxon>Pentapetalae</taxon>
        <taxon>asterids</taxon>
        <taxon>campanulids</taxon>
        <taxon>Asterales</taxon>
        <taxon>Asteraceae</taxon>
        <taxon>Asteroideae</taxon>
        <taxon>Anthemideae</taxon>
        <taxon>Anthemidinae</taxon>
        <taxon>Tanacetum</taxon>
    </lineage>
</organism>
<dbReference type="AlphaFoldDB" id="A0A699XQ65"/>
<sequence>VRAMADVGDKAVGAGWQHGVQVFADGDRGDQVVGRLQDQGRRGQPVDVLAVVGEEGDPRELPGDAGFGTAEAVGQLLAQRRL</sequence>
<feature type="non-terminal residue" evidence="1">
    <location>
        <position position="82"/>
    </location>
</feature>
<reference evidence="1" key="1">
    <citation type="journal article" date="2019" name="Sci. Rep.">
        <title>Draft genome of Tanacetum cinerariifolium, the natural source of mosquito coil.</title>
        <authorList>
            <person name="Yamashiro T."/>
            <person name="Shiraishi A."/>
            <person name="Satake H."/>
            <person name="Nakayama K."/>
        </authorList>
    </citation>
    <scope>NUCLEOTIDE SEQUENCE</scope>
</reference>
<name>A0A699XQ65_TANCI</name>
<dbReference type="EMBL" id="BKCJ011872651">
    <property type="protein sequence ID" value="GFD60036.1"/>
    <property type="molecule type" value="Genomic_DNA"/>
</dbReference>
<feature type="non-terminal residue" evidence="1">
    <location>
        <position position="1"/>
    </location>
</feature>
<proteinExistence type="predicted"/>
<gene>
    <name evidence="1" type="ORF">Tci_932005</name>
</gene>
<protein>
    <submittedName>
        <fullName evidence="1">Uncharacterized protein</fullName>
    </submittedName>
</protein>
<accession>A0A699XQ65</accession>
<comment type="caution">
    <text evidence="1">The sequence shown here is derived from an EMBL/GenBank/DDBJ whole genome shotgun (WGS) entry which is preliminary data.</text>
</comment>